<keyword evidence="1" id="KW-0812">Transmembrane</keyword>
<feature type="transmembrane region" description="Helical" evidence="1">
    <location>
        <begin position="65"/>
        <end position="83"/>
    </location>
</feature>
<evidence type="ECO:0000313" key="3">
    <source>
        <dbReference type="Proteomes" id="UP000323632"/>
    </source>
</evidence>
<keyword evidence="1" id="KW-0472">Membrane</keyword>
<dbReference type="AlphaFoldDB" id="A0A5M6CNZ7"/>
<comment type="caution">
    <text evidence="2">The sequence shown here is derived from an EMBL/GenBank/DDBJ whole genome shotgun (WGS) entry which is preliminary data.</text>
</comment>
<protein>
    <submittedName>
        <fullName evidence="2">Uncharacterized protein</fullName>
    </submittedName>
</protein>
<dbReference type="EMBL" id="VWSH01000001">
    <property type="protein sequence ID" value="KAA5536817.1"/>
    <property type="molecule type" value="Genomic_DNA"/>
</dbReference>
<evidence type="ECO:0000256" key="1">
    <source>
        <dbReference type="SAM" id="Phobius"/>
    </source>
</evidence>
<name>A0A5M6CNZ7_9BACT</name>
<feature type="transmembrane region" description="Helical" evidence="1">
    <location>
        <begin position="103"/>
        <end position="127"/>
    </location>
</feature>
<keyword evidence="1" id="KW-1133">Transmembrane helix</keyword>
<organism evidence="2 3">
    <name type="scientific">Taibaiella lutea</name>
    <dbReference type="NCBI Taxonomy" id="2608001"/>
    <lineage>
        <taxon>Bacteria</taxon>
        <taxon>Pseudomonadati</taxon>
        <taxon>Bacteroidota</taxon>
        <taxon>Chitinophagia</taxon>
        <taxon>Chitinophagales</taxon>
        <taxon>Chitinophagaceae</taxon>
        <taxon>Taibaiella</taxon>
    </lineage>
</organism>
<feature type="transmembrane region" description="Helical" evidence="1">
    <location>
        <begin position="32"/>
        <end position="53"/>
    </location>
</feature>
<proteinExistence type="predicted"/>
<accession>A0A5M6CNZ7</accession>
<sequence length="132" mass="15281">MKKAYYYLYYKICKAFSKDDHPLFSVGFRADVVVMALKIWTAISLYSYLSILLGYRIKLSITEPLGLIPIALALGSTLYFFTFSNKWKPYFEEFEKLPKRKNLIGGIIVWGVAILSFINFIISVNLMKNSLR</sequence>
<keyword evidence="3" id="KW-1185">Reference proteome</keyword>
<dbReference type="Proteomes" id="UP000323632">
    <property type="component" value="Unassembled WGS sequence"/>
</dbReference>
<evidence type="ECO:0000313" key="2">
    <source>
        <dbReference type="EMBL" id="KAA5536817.1"/>
    </source>
</evidence>
<dbReference type="RefSeq" id="WP_150031394.1">
    <property type="nucleotide sequence ID" value="NZ_VWSH01000001.1"/>
</dbReference>
<gene>
    <name evidence="2" type="ORF">F0919_03865</name>
</gene>
<reference evidence="2 3" key="1">
    <citation type="submission" date="2019-09" db="EMBL/GenBank/DDBJ databases">
        <title>Genome sequence and assembly of Taibaiella sp.</title>
        <authorList>
            <person name="Chhetri G."/>
        </authorList>
    </citation>
    <scope>NUCLEOTIDE SEQUENCE [LARGE SCALE GENOMIC DNA]</scope>
    <source>
        <strain evidence="2 3">KVB11</strain>
    </source>
</reference>